<evidence type="ECO:0000313" key="2">
    <source>
        <dbReference type="Proteomes" id="UP000663720"/>
    </source>
</evidence>
<evidence type="ECO:0000313" key="1">
    <source>
        <dbReference type="EMBL" id="QTA77840.1"/>
    </source>
</evidence>
<gene>
    <name evidence="1" type="ORF">dnl_00370</name>
</gene>
<dbReference type="EMBL" id="CP061799">
    <property type="protein sequence ID" value="QTA77840.1"/>
    <property type="molecule type" value="Genomic_DNA"/>
</dbReference>
<keyword evidence="2" id="KW-1185">Reference proteome</keyword>
<dbReference type="Proteomes" id="UP000663720">
    <property type="component" value="Chromosome"/>
</dbReference>
<protein>
    <submittedName>
        <fullName evidence="1">Uncharacterized protein</fullName>
    </submittedName>
</protein>
<accession>A0A975B303</accession>
<name>A0A975B303_9BACT</name>
<organism evidence="1 2">
    <name type="scientific">Desulfonema limicola</name>
    <dbReference type="NCBI Taxonomy" id="45656"/>
    <lineage>
        <taxon>Bacteria</taxon>
        <taxon>Pseudomonadati</taxon>
        <taxon>Thermodesulfobacteriota</taxon>
        <taxon>Desulfobacteria</taxon>
        <taxon>Desulfobacterales</taxon>
        <taxon>Desulfococcaceae</taxon>
        <taxon>Desulfonema</taxon>
    </lineage>
</organism>
<sequence length="87" mass="9719">MKVSRTVLRGERDSNVSDLPGDAKGFRSLSLPPPFCAGYVSSFSNLLIYKRNQIELCLCVFIINSSIYVFEAKTGNITNLVKAQFRI</sequence>
<dbReference type="AlphaFoldDB" id="A0A975B303"/>
<proteinExistence type="predicted"/>
<reference evidence="1" key="1">
    <citation type="journal article" date="2021" name="Microb. Physiol.">
        <title>Proteogenomic Insights into the Physiology of Marine, Sulfate-Reducing, Filamentous Desulfonema limicola and Desulfonema magnum.</title>
        <authorList>
            <person name="Schnaars V."/>
            <person name="Wohlbrand L."/>
            <person name="Scheve S."/>
            <person name="Hinrichs C."/>
            <person name="Reinhardt R."/>
            <person name="Rabus R."/>
        </authorList>
    </citation>
    <scope>NUCLEOTIDE SEQUENCE</scope>
    <source>
        <strain evidence="1">5ac10</strain>
    </source>
</reference>
<dbReference type="KEGG" id="dli:dnl_00370"/>